<evidence type="ECO:0000256" key="4">
    <source>
        <dbReference type="ARBA" id="ARBA00022692"/>
    </source>
</evidence>
<evidence type="ECO:0000256" key="6">
    <source>
        <dbReference type="ARBA" id="ARBA00023136"/>
    </source>
</evidence>
<dbReference type="InterPro" id="IPR013685">
    <property type="entry name" value="POTRA_FtsQ_type"/>
</dbReference>
<protein>
    <submittedName>
        <fullName evidence="10">POTRA domain-containing FtsQ-type protein</fullName>
    </submittedName>
</protein>
<name>A0A2U1E4K7_9FIRM</name>
<dbReference type="GO" id="GO:0005886">
    <property type="term" value="C:plasma membrane"/>
    <property type="evidence" value="ECO:0007669"/>
    <property type="project" value="TreeGrafter"/>
</dbReference>
<evidence type="ECO:0000256" key="1">
    <source>
        <dbReference type="ARBA" id="ARBA00004370"/>
    </source>
</evidence>
<proteinExistence type="predicted"/>
<dbReference type="InterPro" id="IPR034746">
    <property type="entry name" value="POTRA"/>
</dbReference>
<dbReference type="PROSITE" id="PS51779">
    <property type="entry name" value="POTRA"/>
    <property type="match status" value="1"/>
</dbReference>
<dbReference type="RefSeq" id="WP_116479818.1">
    <property type="nucleotide sequence ID" value="NZ_CAUPJO010000003.1"/>
</dbReference>
<evidence type="ECO:0000256" key="3">
    <source>
        <dbReference type="ARBA" id="ARBA00022618"/>
    </source>
</evidence>
<organism evidence="10 11">
    <name type="scientific">Ezakiella coagulans</name>
    <dbReference type="NCBI Taxonomy" id="46507"/>
    <lineage>
        <taxon>Bacteria</taxon>
        <taxon>Bacillati</taxon>
        <taxon>Bacillota</taxon>
        <taxon>Tissierellia</taxon>
        <taxon>Ezakiella</taxon>
    </lineage>
</organism>
<evidence type="ECO:0000256" key="8">
    <source>
        <dbReference type="SAM" id="Phobius"/>
    </source>
</evidence>
<dbReference type="PANTHER" id="PTHR37820">
    <property type="entry name" value="CELL DIVISION PROTEIN DIVIB"/>
    <property type="match status" value="1"/>
</dbReference>
<keyword evidence="7" id="KW-0131">Cell cycle</keyword>
<dbReference type="EMBL" id="QEKV01000003">
    <property type="protein sequence ID" value="PVY94782.1"/>
    <property type="molecule type" value="Genomic_DNA"/>
</dbReference>
<dbReference type="PANTHER" id="PTHR37820:SF1">
    <property type="entry name" value="CELL DIVISION PROTEIN FTSQ"/>
    <property type="match status" value="1"/>
</dbReference>
<keyword evidence="2" id="KW-1003">Cell membrane</keyword>
<evidence type="ECO:0000313" key="11">
    <source>
        <dbReference type="Proteomes" id="UP000245793"/>
    </source>
</evidence>
<reference evidence="10 11" key="1">
    <citation type="submission" date="2018-04" db="EMBL/GenBank/DDBJ databases">
        <title>Genomic Encyclopedia of Type Strains, Phase IV (KMG-IV): sequencing the most valuable type-strain genomes for metagenomic binning, comparative biology and taxonomic classification.</title>
        <authorList>
            <person name="Goeker M."/>
        </authorList>
    </citation>
    <scope>NUCLEOTIDE SEQUENCE [LARGE SCALE GENOMIC DNA]</scope>
    <source>
        <strain evidence="10 11">DSM 20705</strain>
    </source>
</reference>
<keyword evidence="5 8" id="KW-1133">Transmembrane helix</keyword>
<dbReference type="InterPro" id="IPR050487">
    <property type="entry name" value="FtsQ_DivIB"/>
</dbReference>
<keyword evidence="4 8" id="KW-0812">Transmembrane</keyword>
<dbReference type="AlphaFoldDB" id="A0A2U1E4K7"/>
<evidence type="ECO:0000256" key="2">
    <source>
        <dbReference type="ARBA" id="ARBA00022475"/>
    </source>
</evidence>
<dbReference type="Gene3D" id="3.10.20.310">
    <property type="entry name" value="membrane protein fhac"/>
    <property type="match status" value="1"/>
</dbReference>
<evidence type="ECO:0000313" key="10">
    <source>
        <dbReference type="EMBL" id="PVY94782.1"/>
    </source>
</evidence>
<feature type="transmembrane region" description="Helical" evidence="8">
    <location>
        <begin position="20"/>
        <end position="40"/>
    </location>
</feature>
<comment type="subcellular location">
    <subcellularLocation>
        <location evidence="1">Membrane</location>
    </subcellularLocation>
</comment>
<feature type="domain" description="POTRA" evidence="9">
    <location>
        <begin position="40"/>
        <end position="108"/>
    </location>
</feature>
<dbReference type="Proteomes" id="UP000245793">
    <property type="component" value="Unassembled WGS sequence"/>
</dbReference>
<evidence type="ECO:0000259" key="9">
    <source>
        <dbReference type="PROSITE" id="PS51779"/>
    </source>
</evidence>
<accession>A0A2U1E4K7</accession>
<keyword evidence="3" id="KW-0132">Cell division</keyword>
<comment type="caution">
    <text evidence="10">The sequence shown here is derived from an EMBL/GenBank/DDBJ whole genome shotgun (WGS) entry which is preliminary data.</text>
</comment>
<keyword evidence="11" id="KW-1185">Reference proteome</keyword>
<evidence type="ECO:0000256" key="7">
    <source>
        <dbReference type="ARBA" id="ARBA00023306"/>
    </source>
</evidence>
<gene>
    <name evidence="10" type="ORF">C7381_10319</name>
</gene>
<dbReference type="GO" id="GO:0051301">
    <property type="term" value="P:cell division"/>
    <property type="evidence" value="ECO:0007669"/>
    <property type="project" value="UniProtKB-KW"/>
</dbReference>
<keyword evidence="6 8" id="KW-0472">Membrane</keyword>
<evidence type="ECO:0000256" key="5">
    <source>
        <dbReference type="ARBA" id="ARBA00022989"/>
    </source>
</evidence>
<dbReference type="Pfam" id="PF08478">
    <property type="entry name" value="POTRA_1"/>
    <property type="match status" value="1"/>
</dbReference>
<sequence>MKRVSGKERRRIRQARNLGITISMFMSIILLAFMYIGNVFNIKNIETSGNNKTSSSELINGSGIHFGENIFKVSTKNAEKNLLKLPYVKTASVTREKKNTLRITVVEREEVFSILSNGVIFTCDKDGRILSKSKTTSVYPIVKGIDVNDSDLGLNIFEENEDIEPLRDIITTAIDMGIIDKYLEIRLQKNKEFGLTRVGNIKIDFGKSERIKNKFNFIEKTLESLDAKGKTTTLIKLNMDPPVTFLKDGEKVEE</sequence>